<dbReference type="AlphaFoldDB" id="A9SHR3"/>
<reference evidence="4" key="3">
    <citation type="submission" date="2020-12" db="UniProtKB">
        <authorList>
            <consortium name="EnsemblPlants"/>
        </authorList>
    </citation>
    <scope>IDENTIFICATION</scope>
</reference>
<keyword evidence="5" id="KW-1185">Reference proteome</keyword>
<dbReference type="Pfam" id="PF12146">
    <property type="entry name" value="Hydrolase_4"/>
    <property type="match status" value="1"/>
</dbReference>
<proteinExistence type="predicted"/>
<dbReference type="OMA" id="ICALEEY"/>
<dbReference type="InterPro" id="IPR029058">
    <property type="entry name" value="AB_hydrolase_fold"/>
</dbReference>
<feature type="domain" description="Serine aminopeptidase S33" evidence="2">
    <location>
        <begin position="38"/>
        <end position="280"/>
    </location>
</feature>
<dbReference type="EnsemblPlants" id="Pp3c11_17960V3.2">
    <property type="protein sequence ID" value="Pp3c11_17960V3.2"/>
    <property type="gene ID" value="Pp3c11_17960"/>
</dbReference>
<feature type="compositionally biased region" description="Polar residues" evidence="1">
    <location>
        <begin position="316"/>
        <end position="329"/>
    </location>
</feature>
<dbReference type="FunFam" id="3.40.50.1820:FF:000036">
    <property type="entry name" value="Alpha/beta-Hydrolases superfamily protein"/>
    <property type="match status" value="1"/>
</dbReference>
<name>A9SHR3_PHYPA</name>
<organism evidence="3">
    <name type="scientific">Physcomitrium patens</name>
    <name type="common">Spreading-leaved earth moss</name>
    <name type="synonym">Physcomitrella patens</name>
    <dbReference type="NCBI Taxonomy" id="3218"/>
    <lineage>
        <taxon>Eukaryota</taxon>
        <taxon>Viridiplantae</taxon>
        <taxon>Streptophyta</taxon>
        <taxon>Embryophyta</taxon>
        <taxon>Bryophyta</taxon>
        <taxon>Bryophytina</taxon>
        <taxon>Bryopsida</taxon>
        <taxon>Funariidae</taxon>
        <taxon>Funariales</taxon>
        <taxon>Funariaceae</taxon>
        <taxon>Physcomitrium</taxon>
    </lineage>
</organism>
<reference evidence="3 5" key="2">
    <citation type="journal article" date="2018" name="Plant J.">
        <title>The Physcomitrella patens chromosome-scale assembly reveals moss genome structure and evolution.</title>
        <authorList>
            <person name="Lang D."/>
            <person name="Ullrich K.K."/>
            <person name="Murat F."/>
            <person name="Fuchs J."/>
            <person name="Jenkins J."/>
            <person name="Haas F.B."/>
            <person name="Piednoel M."/>
            <person name="Gundlach H."/>
            <person name="Van Bel M."/>
            <person name="Meyberg R."/>
            <person name="Vives C."/>
            <person name="Morata J."/>
            <person name="Symeonidi A."/>
            <person name="Hiss M."/>
            <person name="Muchero W."/>
            <person name="Kamisugi Y."/>
            <person name="Saleh O."/>
            <person name="Blanc G."/>
            <person name="Decker E.L."/>
            <person name="van Gessel N."/>
            <person name="Grimwood J."/>
            <person name="Hayes R.D."/>
            <person name="Graham S.W."/>
            <person name="Gunter L.E."/>
            <person name="McDaniel S.F."/>
            <person name="Hoernstein S.N.W."/>
            <person name="Larsson A."/>
            <person name="Li F.W."/>
            <person name="Perroud P.F."/>
            <person name="Phillips J."/>
            <person name="Ranjan P."/>
            <person name="Rokshar D.S."/>
            <person name="Rothfels C.J."/>
            <person name="Schneider L."/>
            <person name="Shu S."/>
            <person name="Stevenson D.W."/>
            <person name="Thummler F."/>
            <person name="Tillich M."/>
            <person name="Villarreal Aguilar J.C."/>
            <person name="Widiez T."/>
            <person name="Wong G.K."/>
            <person name="Wymore A."/>
            <person name="Zhang Y."/>
            <person name="Zimmer A.D."/>
            <person name="Quatrano R.S."/>
            <person name="Mayer K.F.X."/>
            <person name="Goodstein D."/>
            <person name="Casacuberta J.M."/>
            <person name="Vandepoele K."/>
            <person name="Reski R."/>
            <person name="Cuming A.C."/>
            <person name="Tuskan G.A."/>
            <person name="Maumus F."/>
            <person name="Salse J."/>
            <person name="Schmutz J."/>
            <person name="Rensing S.A."/>
        </authorList>
    </citation>
    <scope>NUCLEOTIDE SEQUENCE [LARGE SCALE GENOMIC DNA]</scope>
    <source>
        <strain evidence="4 5">cv. Gransden 2004</strain>
    </source>
</reference>
<dbReference type="STRING" id="3218.A9SHR3"/>
<evidence type="ECO:0000313" key="5">
    <source>
        <dbReference type="Proteomes" id="UP000006727"/>
    </source>
</evidence>
<dbReference type="InterPro" id="IPR051044">
    <property type="entry name" value="MAG_DAG_Lipase"/>
</dbReference>
<accession>A9SHR3</accession>
<dbReference type="PaxDb" id="3218-PP1S80_52V6.1"/>
<gene>
    <name evidence="4" type="primary">LOC112288992</name>
    <name evidence="3" type="ORF">PHYPA_015177</name>
</gene>
<dbReference type="Gramene" id="Pp3c11_17960V3.2">
    <property type="protein sequence ID" value="Pp3c11_17960V3.2"/>
    <property type="gene ID" value="Pp3c11_17960"/>
</dbReference>
<dbReference type="Gene3D" id="3.40.50.1820">
    <property type="entry name" value="alpha/beta hydrolase"/>
    <property type="match status" value="1"/>
</dbReference>
<dbReference type="SUPFAM" id="SSF53474">
    <property type="entry name" value="alpha/beta-Hydrolases"/>
    <property type="match status" value="1"/>
</dbReference>
<dbReference type="InterPro" id="IPR000073">
    <property type="entry name" value="AB_hydrolase_1"/>
</dbReference>
<dbReference type="PANTHER" id="PTHR11614">
    <property type="entry name" value="PHOSPHOLIPASE-RELATED"/>
    <property type="match status" value="1"/>
</dbReference>
<evidence type="ECO:0000256" key="1">
    <source>
        <dbReference type="SAM" id="MobiDB-lite"/>
    </source>
</evidence>
<reference evidence="3 5" key="1">
    <citation type="journal article" date="2008" name="Science">
        <title>The Physcomitrella genome reveals evolutionary insights into the conquest of land by plants.</title>
        <authorList>
            <person name="Rensing S."/>
            <person name="Lang D."/>
            <person name="Zimmer A."/>
            <person name="Terry A."/>
            <person name="Salamov A."/>
            <person name="Shapiro H."/>
            <person name="Nishiyama T."/>
            <person name="Perroud P.-F."/>
            <person name="Lindquist E."/>
            <person name="Kamisugi Y."/>
            <person name="Tanahashi T."/>
            <person name="Sakakibara K."/>
            <person name="Fujita T."/>
            <person name="Oishi K."/>
            <person name="Shin-I T."/>
            <person name="Kuroki Y."/>
            <person name="Toyoda A."/>
            <person name="Suzuki Y."/>
            <person name="Hashimoto A."/>
            <person name="Yamaguchi K."/>
            <person name="Sugano A."/>
            <person name="Kohara Y."/>
            <person name="Fujiyama A."/>
            <person name="Anterola A."/>
            <person name="Aoki S."/>
            <person name="Ashton N."/>
            <person name="Barbazuk W.B."/>
            <person name="Barker E."/>
            <person name="Bennetzen J."/>
            <person name="Bezanilla M."/>
            <person name="Blankenship R."/>
            <person name="Cho S.H."/>
            <person name="Dutcher S."/>
            <person name="Estelle M."/>
            <person name="Fawcett J.A."/>
            <person name="Gundlach H."/>
            <person name="Hanada K."/>
            <person name="Heyl A."/>
            <person name="Hicks K.A."/>
            <person name="Hugh J."/>
            <person name="Lohr M."/>
            <person name="Mayer K."/>
            <person name="Melkozernov A."/>
            <person name="Murata T."/>
            <person name="Nelson D."/>
            <person name="Pils B."/>
            <person name="Prigge M."/>
            <person name="Reiss B."/>
            <person name="Renner T."/>
            <person name="Rombauts S."/>
            <person name="Rushton P."/>
            <person name="Sanderfoot A."/>
            <person name="Schween G."/>
            <person name="Shiu S.-H."/>
            <person name="Stueber K."/>
            <person name="Theodoulou F.L."/>
            <person name="Tu H."/>
            <person name="Van de Peer Y."/>
            <person name="Verrier P.J."/>
            <person name="Waters E."/>
            <person name="Wood A."/>
            <person name="Yang L."/>
            <person name="Cove D."/>
            <person name="Cuming A."/>
            <person name="Hasebe M."/>
            <person name="Lucas S."/>
            <person name="Mishler D.B."/>
            <person name="Reski R."/>
            <person name="Grigoriev I."/>
            <person name="Quatrano R.S."/>
            <person name="Boore J.L."/>
        </authorList>
    </citation>
    <scope>NUCLEOTIDE SEQUENCE [LARGE SCALE GENOMIC DNA]</scope>
    <source>
        <strain evidence="4 5">cv. Gransden 2004</strain>
    </source>
</reference>
<evidence type="ECO:0000313" key="4">
    <source>
        <dbReference type="EnsemblPlants" id="Pp3c11_17960V3.1"/>
    </source>
</evidence>
<dbReference type="OrthoDB" id="2498029at2759"/>
<sequence>MAMGNQELADKDVHYEEDYIQRRGLKLFTCRWLPVHQEIKGLIFMCHGYGVECSVFLRPTGIRFAQAGYAAFGIDQVGHGKSEGRRCYVESFQDLVDDSIAYFKSIRDLEEYRNKPRFLYGESMGGAIVLHIHRKEPEEWSGAVLQAPMCKISEKLKPPQIVTSILTMMSNYIPTWKIVPSENIIDNAFKDPIKRAEIRANPFTYQGRPRVKTALEMLRASESLEQRLDEVILPFLLLHGEEDRVTDPDISRELFRTSKSCDKEFKLYPGMWHGLTAGEPDDNVELVFNDIIHWLNKRSSLGSDSPLRQADISALESATPSKQRSSSDIKATVGKVTD</sequence>
<dbReference type="PRINTS" id="PR00111">
    <property type="entry name" value="ABHYDROLASE"/>
</dbReference>
<evidence type="ECO:0000259" key="2">
    <source>
        <dbReference type="Pfam" id="PF12146"/>
    </source>
</evidence>
<feature type="region of interest" description="Disordered" evidence="1">
    <location>
        <begin position="314"/>
        <end position="338"/>
    </location>
</feature>
<dbReference type="EMBL" id="ABEU02000011">
    <property type="protein sequence ID" value="PNR45406.1"/>
    <property type="molecule type" value="Genomic_DNA"/>
</dbReference>
<dbReference type="GeneID" id="112288992"/>
<dbReference type="HOGENOM" id="CLU_026209_0_1_1"/>
<dbReference type="EnsemblPlants" id="Pp3c11_17960V3.1">
    <property type="protein sequence ID" value="Pp3c11_17960V3.1"/>
    <property type="gene ID" value="Pp3c11_17960"/>
</dbReference>
<dbReference type="InterPro" id="IPR022742">
    <property type="entry name" value="Hydrolase_4"/>
</dbReference>
<dbReference type="RefSeq" id="XP_024389613.1">
    <property type="nucleotide sequence ID" value="XM_024533845.2"/>
</dbReference>
<protein>
    <recommendedName>
        <fullName evidence="2">Serine aminopeptidase S33 domain-containing protein</fullName>
    </recommendedName>
</protein>
<dbReference type="Gramene" id="Pp3c11_17960V3.1">
    <property type="protein sequence ID" value="Pp3c11_17960V3.1"/>
    <property type="gene ID" value="Pp3c11_17960"/>
</dbReference>
<evidence type="ECO:0000313" key="3">
    <source>
        <dbReference type="EMBL" id="PNR45406.1"/>
    </source>
</evidence>
<dbReference type="Proteomes" id="UP000006727">
    <property type="component" value="Chromosome 11"/>
</dbReference>
<dbReference type="eggNOG" id="KOG1455">
    <property type="taxonomic scope" value="Eukaryota"/>
</dbReference>